<comment type="caution">
    <text evidence="4">The sequence shown here is derived from an EMBL/GenBank/DDBJ whole genome shotgun (WGS) entry which is preliminary data.</text>
</comment>
<proteinExistence type="predicted"/>
<organism evidence="4 5">
    <name type="scientific">Chryseobacterium paridis</name>
    <dbReference type="NCBI Taxonomy" id="2800328"/>
    <lineage>
        <taxon>Bacteria</taxon>
        <taxon>Pseudomonadati</taxon>
        <taxon>Bacteroidota</taxon>
        <taxon>Flavobacteriia</taxon>
        <taxon>Flavobacteriales</taxon>
        <taxon>Weeksellaceae</taxon>
        <taxon>Chryseobacterium group</taxon>
        <taxon>Chryseobacterium</taxon>
    </lineage>
</organism>
<feature type="signal peptide" evidence="2">
    <location>
        <begin position="1"/>
        <end position="22"/>
    </location>
</feature>
<keyword evidence="2" id="KW-0732">Signal</keyword>
<evidence type="ECO:0000259" key="3">
    <source>
        <dbReference type="Pfam" id="PF00326"/>
    </source>
</evidence>
<dbReference type="Proteomes" id="UP000628669">
    <property type="component" value="Unassembled WGS sequence"/>
</dbReference>
<dbReference type="InterPro" id="IPR001375">
    <property type="entry name" value="Peptidase_S9_cat"/>
</dbReference>
<dbReference type="Pfam" id="PF00326">
    <property type="entry name" value="Peptidase_S9"/>
    <property type="match status" value="1"/>
</dbReference>
<evidence type="ECO:0000256" key="1">
    <source>
        <dbReference type="ARBA" id="ARBA00022801"/>
    </source>
</evidence>
<dbReference type="PANTHER" id="PTHR42776:SF27">
    <property type="entry name" value="DIPEPTIDYL PEPTIDASE FAMILY MEMBER 6"/>
    <property type="match status" value="1"/>
</dbReference>
<feature type="domain" description="Peptidase S9 prolyl oligopeptidase catalytic" evidence="3">
    <location>
        <begin position="456"/>
        <end position="670"/>
    </location>
</feature>
<dbReference type="Gene3D" id="2.120.10.30">
    <property type="entry name" value="TolB, C-terminal domain"/>
    <property type="match status" value="1"/>
</dbReference>
<dbReference type="InterPro" id="IPR011042">
    <property type="entry name" value="6-blade_b-propeller_TolB-like"/>
</dbReference>
<dbReference type="EMBL" id="JAENHK010000010">
    <property type="protein sequence ID" value="MBK1897015.1"/>
    <property type="molecule type" value="Genomic_DNA"/>
</dbReference>
<dbReference type="SUPFAM" id="SSF53474">
    <property type="entry name" value="alpha/beta-Hydrolases"/>
    <property type="match status" value="1"/>
</dbReference>
<evidence type="ECO:0000313" key="4">
    <source>
        <dbReference type="EMBL" id="MBK1897015.1"/>
    </source>
</evidence>
<evidence type="ECO:0000313" key="5">
    <source>
        <dbReference type="Proteomes" id="UP000628669"/>
    </source>
</evidence>
<dbReference type="RefSeq" id="WP_200246921.1">
    <property type="nucleotide sequence ID" value="NZ_JAENHK010000010.1"/>
</dbReference>
<dbReference type="SUPFAM" id="SSF82171">
    <property type="entry name" value="DPP6 N-terminal domain-like"/>
    <property type="match status" value="1"/>
</dbReference>
<evidence type="ECO:0000256" key="2">
    <source>
        <dbReference type="SAM" id="SignalP"/>
    </source>
</evidence>
<keyword evidence="5" id="KW-1185">Reference proteome</keyword>
<keyword evidence="1" id="KW-0378">Hydrolase</keyword>
<feature type="chain" id="PRO_5045166144" evidence="2">
    <location>
        <begin position="23"/>
        <end position="670"/>
    </location>
</feature>
<dbReference type="PANTHER" id="PTHR42776">
    <property type="entry name" value="SERINE PEPTIDASE S9 FAMILY MEMBER"/>
    <property type="match status" value="1"/>
</dbReference>
<dbReference type="InterPro" id="IPR029058">
    <property type="entry name" value="AB_hydrolase_fold"/>
</dbReference>
<reference evidence="5" key="1">
    <citation type="submission" date="2021-01" db="EMBL/GenBank/DDBJ databases">
        <title>Genome public.</title>
        <authorList>
            <person name="Liu C."/>
            <person name="Sun Q."/>
        </authorList>
    </citation>
    <scope>NUCLEOTIDE SEQUENCE [LARGE SCALE GENOMIC DNA]</scope>
    <source>
        <strain evidence="5">YIM B02567</strain>
    </source>
</reference>
<protein>
    <submittedName>
        <fullName evidence="4">S9 family peptidase</fullName>
    </submittedName>
</protein>
<dbReference type="Gene3D" id="3.40.50.1820">
    <property type="entry name" value="alpha/beta hydrolase"/>
    <property type="match status" value="1"/>
</dbReference>
<sequence length="670" mass="77170">MKQKFNLTSLLMLSMVVTNAQADPHEKSIPGNKPGNPALVSTEAELKELMKLSEGDHPYKVEDFFEHPKFSDFQLSPNGQHLSFKERDDKGKGHIMIKEVSTGTIIRALEEKEDVIIGYGWATNTRLLYLMDNGGNENYHLYSVEIDGSNNIDLTPYDGVRATILKQSPEQRDFLIVSMNKDNPQTFEPYKVNIHTGDTVKLYEDKDPDNPIDGYDFDKDLNLRGFNRISNGTEYQYFYKFVGAKDFELVHTSKWYNKFKILSFNYASKNPDEAYVLTNQNSDKARILLYDLKSKKVLKKIFSNKNFDATHIVLSRKRNWEADYIDYQSKRYIIKPLSHHFKTIYKNLHKQFKGYQFEVSDPTDKEDQYLIKVSSDQLYGKFYQYNTITRKATLLHDLMPKLKEEDMGVMKPITFKSRDGLTIHGYITLPKTALKGKKVPMVVNPHGGPQGTRDTWGFNKEAQLFASRGYATLQINFRISDGYGMKFFRAGFKQTGQKIMDDLEAGVHYAIKQGWIDQNNIAIYGGSHGGYATLMGLIKTPELYKAGVDYVGISNIFTFFEAFPPYWKPLREMLKDVWYDLDDPVEANIAKEVSPIYHIDKIKAPLFVVQGGNDPRVNINESDQIVEALRKKGFDVPYMVKYNEGHGFIKEENQIDFYKAMVGFFSQHLK</sequence>
<gene>
    <name evidence="4" type="ORF">JHL15_14710</name>
</gene>
<name>A0ABS1FX73_9FLAO</name>
<accession>A0ABS1FX73</accession>